<dbReference type="InterPro" id="IPR018062">
    <property type="entry name" value="HTH_AraC-typ_CS"/>
</dbReference>
<dbReference type="PANTHER" id="PTHR43130:SF3">
    <property type="entry name" value="HTH-TYPE TRANSCRIPTIONAL REGULATOR RV1931C"/>
    <property type="match status" value="1"/>
</dbReference>
<dbReference type="CDD" id="cd03137">
    <property type="entry name" value="GATase1_AraC_1"/>
    <property type="match status" value="1"/>
</dbReference>
<dbReference type="PANTHER" id="PTHR43130">
    <property type="entry name" value="ARAC-FAMILY TRANSCRIPTIONAL REGULATOR"/>
    <property type="match status" value="1"/>
</dbReference>
<dbReference type="InterPro" id="IPR009057">
    <property type="entry name" value="Homeodomain-like_sf"/>
</dbReference>
<dbReference type="AlphaFoldDB" id="A0A2K9N9W0"/>
<organism evidence="4 5">
    <name type="scientific">Niveispirillum cyanobacteriorum</name>
    <dbReference type="NCBI Taxonomy" id="1612173"/>
    <lineage>
        <taxon>Bacteria</taxon>
        <taxon>Pseudomonadati</taxon>
        <taxon>Pseudomonadota</taxon>
        <taxon>Alphaproteobacteria</taxon>
        <taxon>Rhodospirillales</taxon>
        <taxon>Azospirillaceae</taxon>
        <taxon>Niveispirillum</taxon>
    </lineage>
</organism>
<dbReference type="Pfam" id="PF01965">
    <property type="entry name" value="DJ-1_PfpI"/>
    <property type="match status" value="1"/>
</dbReference>
<dbReference type="NCBIfam" id="NF006902">
    <property type="entry name" value="PRK09393.1"/>
    <property type="match status" value="1"/>
</dbReference>
<evidence type="ECO:0000313" key="5">
    <source>
        <dbReference type="Proteomes" id="UP000234752"/>
    </source>
</evidence>
<protein>
    <submittedName>
        <fullName evidence="4">Transcriptional regulator FtrA</fullName>
    </submittedName>
</protein>
<name>A0A2K9N9W0_9PROT</name>
<proteinExistence type="predicted"/>
<dbReference type="GO" id="GO:0003700">
    <property type="term" value="F:DNA-binding transcription factor activity"/>
    <property type="evidence" value="ECO:0007669"/>
    <property type="project" value="InterPro"/>
</dbReference>
<dbReference type="PROSITE" id="PS01124">
    <property type="entry name" value="HTH_ARAC_FAMILY_2"/>
    <property type="match status" value="1"/>
</dbReference>
<dbReference type="PROSITE" id="PS00041">
    <property type="entry name" value="HTH_ARAC_FAMILY_1"/>
    <property type="match status" value="1"/>
</dbReference>
<keyword evidence="5" id="KW-1185">Reference proteome</keyword>
<dbReference type="InterPro" id="IPR002818">
    <property type="entry name" value="DJ-1/PfpI"/>
</dbReference>
<gene>
    <name evidence="4" type="ORF">C0V82_05745</name>
</gene>
<dbReference type="Proteomes" id="UP000234752">
    <property type="component" value="Chromosome eg_1"/>
</dbReference>
<evidence type="ECO:0000313" key="4">
    <source>
        <dbReference type="EMBL" id="AUN29782.1"/>
    </source>
</evidence>
<dbReference type="EMBL" id="CP025611">
    <property type="protein sequence ID" value="AUN29782.1"/>
    <property type="molecule type" value="Genomic_DNA"/>
</dbReference>
<keyword evidence="1" id="KW-0805">Transcription regulation</keyword>
<dbReference type="KEGG" id="ncb:C0V82_05745"/>
<dbReference type="SUPFAM" id="SSF46689">
    <property type="entry name" value="Homeodomain-like"/>
    <property type="match status" value="2"/>
</dbReference>
<dbReference type="Gene3D" id="1.10.10.60">
    <property type="entry name" value="Homeodomain-like"/>
    <property type="match status" value="1"/>
</dbReference>
<dbReference type="Pfam" id="PF12833">
    <property type="entry name" value="HTH_18"/>
    <property type="match status" value="1"/>
</dbReference>
<dbReference type="OrthoDB" id="9793422at2"/>
<dbReference type="InterPro" id="IPR029062">
    <property type="entry name" value="Class_I_gatase-like"/>
</dbReference>
<dbReference type="SUPFAM" id="SSF52317">
    <property type="entry name" value="Class I glutamine amidotransferase-like"/>
    <property type="match status" value="1"/>
</dbReference>
<reference evidence="4 5" key="1">
    <citation type="submission" date="2017-12" db="EMBL/GenBank/DDBJ databases">
        <title>Genomes of bacteria within cyanobacterial aggregates.</title>
        <authorList>
            <person name="Cai H."/>
        </authorList>
    </citation>
    <scope>NUCLEOTIDE SEQUENCE [LARGE SCALE GENOMIC DNA]</scope>
    <source>
        <strain evidence="4 5">TH16</strain>
    </source>
</reference>
<dbReference type="GO" id="GO:0043565">
    <property type="term" value="F:sequence-specific DNA binding"/>
    <property type="evidence" value="ECO:0007669"/>
    <property type="project" value="InterPro"/>
</dbReference>
<dbReference type="RefSeq" id="WP_102111502.1">
    <property type="nucleotide sequence ID" value="NZ_BMGN01000003.1"/>
</dbReference>
<evidence type="ECO:0000256" key="3">
    <source>
        <dbReference type="ARBA" id="ARBA00023163"/>
    </source>
</evidence>
<evidence type="ECO:0000256" key="1">
    <source>
        <dbReference type="ARBA" id="ARBA00023015"/>
    </source>
</evidence>
<accession>A0A2K9N9W0</accession>
<keyword evidence="2" id="KW-0238">DNA-binding</keyword>
<evidence type="ECO:0000256" key="2">
    <source>
        <dbReference type="ARBA" id="ARBA00023125"/>
    </source>
</evidence>
<dbReference type="SMART" id="SM00342">
    <property type="entry name" value="HTH_ARAC"/>
    <property type="match status" value="1"/>
</dbReference>
<dbReference type="Gene3D" id="3.40.50.880">
    <property type="match status" value="1"/>
</dbReference>
<dbReference type="InterPro" id="IPR052158">
    <property type="entry name" value="INH-QAR"/>
</dbReference>
<keyword evidence="3" id="KW-0804">Transcription</keyword>
<dbReference type="InterPro" id="IPR018060">
    <property type="entry name" value="HTH_AraC"/>
</dbReference>
<sequence>MPKQIHPADPPNRTVAILAYDGLCTFEFGIAVEVFALPRPELGPDWYRSMVVAVEPGPLSAMGGIRVTADGDLSLLEGAGTIIVPGWRSAGAPVPEALCMALRAAHARGARLVSICSGAFVLAAAGLLSGRDATTHWRYEAILAERHPDIRYRPGLLYVDHGDVLTSAGSAAGLDLCLHIVRKDFGATIANQVAQRLVLSSHRDGAQKQVLERPVPTSFEGPRLSPLLDRVRRELDRDHALRDLADSVGMSLRTFIRRFQDMTGLSPGEWLLRERVARAEQMLTETTASVEDVATACGFPTAAALRYHFRNRLGVAPARYRRDQGGGTVNPPRSDAGSNALP</sequence>